<evidence type="ECO:0000256" key="1">
    <source>
        <dbReference type="SAM" id="SignalP"/>
    </source>
</evidence>
<comment type="caution">
    <text evidence="2">The sequence shown here is derived from an EMBL/GenBank/DDBJ whole genome shotgun (WGS) entry which is preliminary data.</text>
</comment>
<feature type="signal peptide" evidence="1">
    <location>
        <begin position="1"/>
        <end position="20"/>
    </location>
</feature>
<evidence type="ECO:0000313" key="2">
    <source>
        <dbReference type="EMBL" id="MBH0113043.1"/>
    </source>
</evidence>
<protein>
    <recommendedName>
        <fullName evidence="4">DUF3237 domain-containing protein</fullName>
    </recommendedName>
</protein>
<feature type="chain" id="PRO_5037173663" description="DUF3237 domain-containing protein" evidence="1">
    <location>
        <begin position="21"/>
        <end position="153"/>
    </location>
</feature>
<dbReference type="AlphaFoldDB" id="A0A931HCN1"/>
<gene>
    <name evidence="2" type="ORF">I5E68_08790</name>
</gene>
<name>A0A931HCN1_9SPHN</name>
<sequence length="153" mass="16721">MRTCLIVASLLCLAPIAASAGELAGPARFCGYSPVIDLLEGEKIETLQGGIHGGSFRWHGAFGILDVEGIGWARRPKGRIVATVRDDEPARFAQRRTADGYEMAIWNGAHGAAYFRSASPFTREQLNAIARVRLFEEGQEPEGCALRTVFVWE</sequence>
<proteinExistence type="predicted"/>
<keyword evidence="3" id="KW-1185">Reference proteome</keyword>
<evidence type="ECO:0000313" key="3">
    <source>
        <dbReference type="Proteomes" id="UP000617634"/>
    </source>
</evidence>
<dbReference type="EMBL" id="JADZGI010000001">
    <property type="protein sequence ID" value="MBH0113043.1"/>
    <property type="molecule type" value="Genomic_DNA"/>
</dbReference>
<organism evidence="2 3">
    <name type="scientific">Novosphingobium aureum</name>
    <dbReference type="NCBI Taxonomy" id="2792964"/>
    <lineage>
        <taxon>Bacteria</taxon>
        <taxon>Pseudomonadati</taxon>
        <taxon>Pseudomonadota</taxon>
        <taxon>Alphaproteobacteria</taxon>
        <taxon>Sphingomonadales</taxon>
        <taxon>Sphingomonadaceae</taxon>
        <taxon>Novosphingobium</taxon>
    </lineage>
</organism>
<evidence type="ECO:0008006" key="4">
    <source>
        <dbReference type="Google" id="ProtNLM"/>
    </source>
</evidence>
<keyword evidence="1" id="KW-0732">Signal</keyword>
<dbReference type="RefSeq" id="WP_197162993.1">
    <property type="nucleotide sequence ID" value="NZ_JADZGI010000001.1"/>
</dbReference>
<dbReference type="Proteomes" id="UP000617634">
    <property type="component" value="Unassembled WGS sequence"/>
</dbReference>
<reference evidence="2" key="1">
    <citation type="submission" date="2020-11" db="EMBL/GenBank/DDBJ databases">
        <title>Novosphingobium aureum sp. nov., a marine bacterium isolated from sediment of a salt flat.</title>
        <authorList>
            <person name="Yoo Y."/>
            <person name="Kim J.-J."/>
        </authorList>
    </citation>
    <scope>NUCLEOTIDE SEQUENCE</scope>
    <source>
        <strain evidence="2">YJ-S2-02</strain>
    </source>
</reference>
<accession>A0A931HCN1</accession>